<dbReference type="RefSeq" id="WP_053779985.1">
    <property type="nucleotide sequence ID" value="NZ_LITU01000040.1"/>
</dbReference>
<organism evidence="3 4">
    <name type="scientific">Paenibacillus xylanivorans</name>
    <dbReference type="NCBI Taxonomy" id="1705561"/>
    <lineage>
        <taxon>Bacteria</taxon>
        <taxon>Bacillati</taxon>
        <taxon>Bacillota</taxon>
        <taxon>Bacilli</taxon>
        <taxon>Bacillales</taxon>
        <taxon>Paenibacillaceae</taxon>
        <taxon>Paenibacillus</taxon>
    </lineage>
</organism>
<feature type="transmembrane region" description="Helical" evidence="2">
    <location>
        <begin position="96"/>
        <end position="112"/>
    </location>
</feature>
<evidence type="ECO:0000313" key="4">
    <source>
        <dbReference type="Proteomes" id="UP000037688"/>
    </source>
</evidence>
<dbReference type="Proteomes" id="UP000037688">
    <property type="component" value="Unassembled WGS sequence"/>
</dbReference>
<feature type="transmembrane region" description="Helical" evidence="2">
    <location>
        <begin position="69"/>
        <end position="90"/>
    </location>
</feature>
<keyword evidence="2" id="KW-0472">Membrane</keyword>
<evidence type="ECO:0008006" key="5">
    <source>
        <dbReference type="Google" id="ProtNLM"/>
    </source>
</evidence>
<dbReference type="AlphaFoldDB" id="A0A0M9BSF2"/>
<evidence type="ECO:0000256" key="1">
    <source>
        <dbReference type="ARBA" id="ARBA00004127"/>
    </source>
</evidence>
<comment type="subcellular location">
    <subcellularLocation>
        <location evidence="1">Endomembrane system</location>
        <topology evidence="1">Multi-pass membrane protein</topology>
    </subcellularLocation>
</comment>
<accession>A0A0M9BSF2</accession>
<keyword evidence="2" id="KW-1133">Transmembrane helix</keyword>
<proteinExistence type="predicted"/>
<keyword evidence="4" id="KW-1185">Reference proteome</keyword>
<evidence type="ECO:0000256" key="2">
    <source>
        <dbReference type="SAM" id="Phobius"/>
    </source>
</evidence>
<dbReference type="Gene3D" id="1.10.3730.20">
    <property type="match status" value="1"/>
</dbReference>
<gene>
    <name evidence="3" type="ORF">AMS66_06350</name>
</gene>
<protein>
    <recommendedName>
        <fullName evidence="5">EamA domain-containing protein</fullName>
    </recommendedName>
</protein>
<keyword evidence="2" id="KW-0812">Transmembrane</keyword>
<evidence type="ECO:0000313" key="3">
    <source>
        <dbReference type="EMBL" id="KOY17396.1"/>
    </source>
</evidence>
<feature type="transmembrane region" description="Helical" evidence="2">
    <location>
        <begin position="38"/>
        <end position="57"/>
    </location>
</feature>
<comment type="caution">
    <text evidence="3">The sequence shown here is derived from an EMBL/GenBank/DDBJ whole genome shotgun (WGS) entry which is preliminary data.</text>
</comment>
<dbReference type="SUPFAM" id="SSF103481">
    <property type="entry name" value="Multidrug resistance efflux transporter EmrE"/>
    <property type="match status" value="1"/>
</dbReference>
<dbReference type="EMBL" id="LITU01000040">
    <property type="protein sequence ID" value="KOY17396.1"/>
    <property type="molecule type" value="Genomic_DNA"/>
</dbReference>
<dbReference type="InterPro" id="IPR037185">
    <property type="entry name" value="EmrE-like"/>
</dbReference>
<reference evidence="3 4" key="1">
    <citation type="submission" date="2015-08" db="EMBL/GenBank/DDBJ databases">
        <title>Draft genome sequence of cellulolytic and xylanolytic Paenibacillus sp. A59, isolated from a decaying forest soil from Patagonia, Argentina.</title>
        <authorList>
            <person name="Ghio S."/>
            <person name="Caceres A.M."/>
            <person name="Talia P."/>
            <person name="Grasso D."/>
            <person name="Campos E."/>
        </authorList>
    </citation>
    <scope>NUCLEOTIDE SEQUENCE [LARGE SCALE GENOMIC DNA]</scope>
    <source>
        <strain evidence="3 4">A59</strain>
    </source>
</reference>
<sequence length="115" mass="13256">MLYLISFVLMFAGLACINIIFSYQSKHIDTQFWSTFKFHLWMLPLFFAANLSVGYGVKFGMKAASQLGYVLVIAKCMEVLISIWMGYWFMKEVPSWKTWIGLVVIIIGVVLVKQK</sequence>
<dbReference type="OrthoDB" id="2618406at2"/>
<name>A0A0M9BSF2_9BACL</name>
<dbReference type="PATRIC" id="fig|1705561.3.peg.991"/>